<sequence>MCDVLDYRERIGEERGKAEGEERMSSLVGVLLKDGRLEDLKRVTRDREYRDKLLREYCC</sequence>
<evidence type="ECO:0000313" key="1">
    <source>
        <dbReference type="EMBL" id="HIR71667.1"/>
    </source>
</evidence>
<gene>
    <name evidence="1" type="ORF">IAA55_10370</name>
</gene>
<dbReference type="AlphaFoldDB" id="A0A9D1EBA6"/>
<comment type="caution">
    <text evidence="1">The sequence shown here is derived from an EMBL/GenBank/DDBJ whole genome shotgun (WGS) entry which is preliminary data.</text>
</comment>
<name>A0A9D1EBA6_9FIRM</name>
<reference evidence="1" key="2">
    <citation type="journal article" date="2021" name="PeerJ">
        <title>Extensive microbial diversity within the chicken gut microbiome revealed by metagenomics and culture.</title>
        <authorList>
            <person name="Gilroy R."/>
            <person name="Ravi A."/>
            <person name="Getino M."/>
            <person name="Pursley I."/>
            <person name="Horton D.L."/>
            <person name="Alikhan N.F."/>
            <person name="Baker D."/>
            <person name="Gharbi K."/>
            <person name="Hall N."/>
            <person name="Watson M."/>
            <person name="Adriaenssens E.M."/>
            <person name="Foster-Nyarko E."/>
            <person name="Jarju S."/>
            <person name="Secka A."/>
            <person name="Antonio M."/>
            <person name="Oren A."/>
            <person name="Chaudhuri R.R."/>
            <person name="La Ragione R."/>
            <person name="Hildebrand F."/>
            <person name="Pallen M.J."/>
        </authorList>
    </citation>
    <scope>NUCLEOTIDE SEQUENCE</scope>
    <source>
        <strain evidence="1">ChiSjej5B23-6657</strain>
    </source>
</reference>
<dbReference type="Proteomes" id="UP000823912">
    <property type="component" value="Unassembled WGS sequence"/>
</dbReference>
<protein>
    <submittedName>
        <fullName evidence="1">Uncharacterized protein</fullName>
    </submittedName>
</protein>
<evidence type="ECO:0000313" key="2">
    <source>
        <dbReference type="Proteomes" id="UP000823912"/>
    </source>
</evidence>
<dbReference type="EMBL" id="DVHM01000179">
    <property type="protein sequence ID" value="HIR71667.1"/>
    <property type="molecule type" value="Genomic_DNA"/>
</dbReference>
<organism evidence="1 2">
    <name type="scientific">Candidatus Pullilachnospira gallistercoris</name>
    <dbReference type="NCBI Taxonomy" id="2840911"/>
    <lineage>
        <taxon>Bacteria</taxon>
        <taxon>Bacillati</taxon>
        <taxon>Bacillota</taxon>
        <taxon>Clostridia</taxon>
        <taxon>Lachnospirales</taxon>
        <taxon>Lachnospiraceae</taxon>
        <taxon>Lachnospiraceae incertae sedis</taxon>
        <taxon>Candidatus Pullilachnospira</taxon>
    </lineage>
</organism>
<reference evidence="1" key="1">
    <citation type="submission" date="2020-10" db="EMBL/GenBank/DDBJ databases">
        <authorList>
            <person name="Gilroy R."/>
        </authorList>
    </citation>
    <scope>NUCLEOTIDE SEQUENCE</scope>
    <source>
        <strain evidence="1">ChiSjej5B23-6657</strain>
    </source>
</reference>
<accession>A0A9D1EBA6</accession>
<proteinExistence type="predicted"/>